<accession>A0ABR3SPF4</accession>
<gene>
    <name evidence="1" type="ORF">SLS56_006923</name>
</gene>
<proteinExistence type="predicted"/>
<evidence type="ECO:0000313" key="2">
    <source>
        <dbReference type="Proteomes" id="UP001521116"/>
    </source>
</evidence>
<sequence length="161" mass="18172">MIGIVRQKYFCLYSNVHVSHWLFIMQLGAYNHQSRPPCNLGANDGALVAIGRLRKVDCTAMVLDPFSATGLAGNTVQFVDFKSKLFSKAYEIYRYDSCMEEHRGLNTLCKIWNASVHSLGGYYLELSTNLVFLSWLRRAPNCRPAAPTRNVNPILKLLVKA</sequence>
<name>A0ABR3SPF4_9PEZI</name>
<protein>
    <submittedName>
        <fullName evidence="1">Uncharacterized protein</fullName>
    </submittedName>
</protein>
<organism evidence="1 2">
    <name type="scientific">Neofusicoccum ribis</name>
    <dbReference type="NCBI Taxonomy" id="45134"/>
    <lineage>
        <taxon>Eukaryota</taxon>
        <taxon>Fungi</taxon>
        <taxon>Dikarya</taxon>
        <taxon>Ascomycota</taxon>
        <taxon>Pezizomycotina</taxon>
        <taxon>Dothideomycetes</taxon>
        <taxon>Dothideomycetes incertae sedis</taxon>
        <taxon>Botryosphaeriales</taxon>
        <taxon>Botryosphaeriaceae</taxon>
        <taxon>Neofusicoccum</taxon>
    </lineage>
</organism>
<reference evidence="1 2" key="1">
    <citation type="submission" date="2024-02" db="EMBL/GenBank/DDBJ databases">
        <title>De novo assembly and annotation of 12 fungi associated with fruit tree decline syndrome in Ontario, Canada.</title>
        <authorList>
            <person name="Sulman M."/>
            <person name="Ellouze W."/>
            <person name="Ilyukhin E."/>
        </authorList>
    </citation>
    <scope>NUCLEOTIDE SEQUENCE [LARGE SCALE GENOMIC DNA]</scope>
    <source>
        <strain evidence="1 2">M1-105</strain>
    </source>
</reference>
<comment type="caution">
    <text evidence="1">The sequence shown here is derived from an EMBL/GenBank/DDBJ whole genome shotgun (WGS) entry which is preliminary data.</text>
</comment>
<dbReference type="Proteomes" id="UP001521116">
    <property type="component" value="Unassembled WGS sequence"/>
</dbReference>
<keyword evidence="2" id="KW-1185">Reference proteome</keyword>
<evidence type="ECO:0000313" key="1">
    <source>
        <dbReference type="EMBL" id="KAL1626339.1"/>
    </source>
</evidence>
<dbReference type="EMBL" id="JAJVDC020000084">
    <property type="protein sequence ID" value="KAL1626339.1"/>
    <property type="molecule type" value="Genomic_DNA"/>
</dbReference>